<keyword evidence="5 7" id="KW-0067">ATP-binding</keyword>
<dbReference type="InterPro" id="IPR016024">
    <property type="entry name" value="ARM-type_fold"/>
</dbReference>
<feature type="compositionally biased region" description="Polar residues" evidence="8">
    <location>
        <begin position="14"/>
        <end position="25"/>
    </location>
</feature>
<dbReference type="FunFam" id="1.25.10.10:FF:000583">
    <property type="entry name" value="MAP3K epsilon protein kinase 1"/>
    <property type="match status" value="1"/>
</dbReference>
<keyword evidence="11" id="KW-1185">Reference proteome</keyword>
<feature type="region of interest" description="Disordered" evidence="8">
    <location>
        <begin position="1"/>
        <end position="25"/>
    </location>
</feature>
<evidence type="ECO:0000256" key="2">
    <source>
        <dbReference type="ARBA" id="ARBA00022723"/>
    </source>
</evidence>
<organism evidence="10 11">
    <name type="scientific">Dioszegia hungarica</name>
    <dbReference type="NCBI Taxonomy" id="4972"/>
    <lineage>
        <taxon>Eukaryota</taxon>
        <taxon>Fungi</taxon>
        <taxon>Dikarya</taxon>
        <taxon>Basidiomycota</taxon>
        <taxon>Agaricomycotina</taxon>
        <taxon>Tremellomycetes</taxon>
        <taxon>Tremellales</taxon>
        <taxon>Bulleribasidiaceae</taxon>
        <taxon>Dioszegia</taxon>
    </lineage>
</organism>
<feature type="compositionally biased region" description="Basic and acidic residues" evidence="8">
    <location>
        <begin position="1319"/>
        <end position="1340"/>
    </location>
</feature>
<dbReference type="InterPro" id="IPR017441">
    <property type="entry name" value="Protein_kinase_ATP_BS"/>
</dbReference>
<dbReference type="PANTHER" id="PTHR48016:SF4">
    <property type="entry name" value="PROTEIN KINASE DOMAIN-CONTAINING PROTEIN"/>
    <property type="match status" value="1"/>
</dbReference>
<evidence type="ECO:0000256" key="4">
    <source>
        <dbReference type="ARBA" id="ARBA00022777"/>
    </source>
</evidence>
<feature type="region of interest" description="Disordered" evidence="8">
    <location>
        <begin position="379"/>
        <end position="401"/>
    </location>
</feature>
<dbReference type="PROSITE" id="PS00107">
    <property type="entry name" value="PROTEIN_KINASE_ATP"/>
    <property type="match status" value="1"/>
</dbReference>
<gene>
    <name evidence="10" type="ORF">MKK02DRAFT_21464</name>
</gene>
<dbReference type="GO" id="GO:0005737">
    <property type="term" value="C:cytoplasm"/>
    <property type="evidence" value="ECO:0007669"/>
    <property type="project" value="TreeGrafter"/>
</dbReference>
<feature type="region of interest" description="Disordered" evidence="8">
    <location>
        <begin position="526"/>
        <end position="605"/>
    </location>
</feature>
<feature type="region of interest" description="Disordered" evidence="8">
    <location>
        <begin position="1308"/>
        <end position="1380"/>
    </location>
</feature>
<evidence type="ECO:0000256" key="5">
    <source>
        <dbReference type="ARBA" id="ARBA00022840"/>
    </source>
</evidence>
<accession>A0AA38H0U9</accession>
<evidence type="ECO:0000256" key="1">
    <source>
        <dbReference type="ARBA" id="ARBA00022679"/>
    </source>
</evidence>
<dbReference type="FunFam" id="1.10.510.10:FF:000946">
    <property type="entry name" value="Probable serine/threonine-protein kinase DDB_G0284251"/>
    <property type="match status" value="1"/>
</dbReference>
<dbReference type="Gene3D" id="1.10.510.10">
    <property type="entry name" value="Transferase(Phosphotransferase) domain 1"/>
    <property type="match status" value="1"/>
</dbReference>
<dbReference type="InterPro" id="IPR011989">
    <property type="entry name" value="ARM-like"/>
</dbReference>
<evidence type="ECO:0000256" key="7">
    <source>
        <dbReference type="PROSITE-ProRule" id="PRU10141"/>
    </source>
</evidence>
<feature type="compositionally biased region" description="Low complexity" evidence="8">
    <location>
        <begin position="1341"/>
        <end position="1354"/>
    </location>
</feature>
<keyword evidence="2" id="KW-0479">Metal-binding</keyword>
<evidence type="ECO:0000313" key="10">
    <source>
        <dbReference type="EMBL" id="KAI9631885.1"/>
    </source>
</evidence>
<feature type="domain" description="Protein kinase" evidence="9">
    <location>
        <begin position="29"/>
        <end position="278"/>
    </location>
</feature>
<feature type="region of interest" description="Disordered" evidence="8">
    <location>
        <begin position="890"/>
        <end position="910"/>
    </location>
</feature>
<keyword evidence="4" id="KW-0418">Kinase</keyword>
<feature type="region of interest" description="Disordered" evidence="8">
    <location>
        <begin position="1231"/>
        <end position="1270"/>
    </location>
</feature>
<evidence type="ECO:0000313" key="11">
    <source>
        <dbReference type="Proteomes" id="UP001164286"/>
    </source>
</evidence>
<dbReference type="Proteomes" id="UP001164286">
    <property type="component" value="Unassembled WGS sequence"/>
</dbReference>
<comment type="caution">
    <text evidence="10">The sequence shown here is derived from an EMBL/GenBank/DDBJ whole genome shotgun (WGS) entry which is preliminary data.</text>
</comment>
<feature type="compositionally biased region" description="Pro residues" evidence="8">
    <location>
        <begin position="288"/>
        <end position="297"/>
    </location>
</feature>
<evidence type="ECO:0000256" key="8">
    <source>
        <dbReference type="SAM" id="MobiDB-lite"/>
    </source>
</evidence>
<dbReference type="Pfam" id="PF00069">
    <property type="entry name" value="Pkinase"/>
    <property type="match status" value="1"/>
</dbReference>
<feature type="binding site" evidence="7">
    <location>
        <position position="58"/>
    </location>
    <ligand>
        <name>ATP</name>
        <dbReference type="ChEBI" id="CHEBI:30616"/>
    </ligand>
</feature>
<feature type="compositionally biased region" description="Basic residues" evidence="8">
    <location>
        <begin position="1368"/>
        <end position="1380"/>
    </location>
</feature>
<evidence type="ECO:0000259" key="9">
    <source>
        <dbReference type="PROSITE" id="PS50011"/>
    </source>
</evidence>
<keyword evidence="3 7" id="KW-0547">Nucleotide-binding</keyword>
<feature type="compositionally biased region" description="Polar residues" evidence="8">
    <location>
        <begin position="543"/>
        <end position="556"/>
    </location>
</feature>
<feature type="compositionally biased region" description="Pro residues" evidence="8">
    <location>
        <begin position="531"/>
        <end position="540"/>
    </location>
</feature>
<dbReference type="InterPro" id="IPR050538">
    <property type="entry name" value="MAP_kinase_kinase_kinase"/>
</dbReference>
<dbReference type="InterPro" id="IPR011009">
    <property type="entry name" value="Kinase-like_dom_sf"/>
</dbReference>
<evidence type="ECO:0000256" key="3">
    <source>
        <dbReference type="ARBA" id="ARBA00022741"/>
    </source>
</evidence>
<dbReference type="EMBL" id="JAKWFO010000016">
    <property type="protein sequence ID" value="KAI9631885.1"/>
    <property type="molecule type" value="Genomic_DNA"/>
</dbReference>
<dbReference type="SMART" id="SM00220">
    <property type="entry name" value="S_TKc"/>
    <property type="match status" value="1"/>
</dbReference>
<dbReference type="SUPFAM" id="SSF56112">
    <property type="entry name" value="Protein kinase-like (PK-like)"/>
    <property type="match status" value="1"/>
</dbReference>
<sequence length="1380" mass="150188">MSVAIAGRPAPSLDRSQAPSSSPRALSNYQLGDLLGRGASGSVYRALNFLTGETVAIKSVSLLTLSPSALPDIMSEIDLLKNLNHPNIVKYKGFARDKDNLFIVLEYCENGSLQTILKKFGKFPESLVAVYISQVLEGLIYLHDQGVVHRDIKGANILTNKDGSVKLADFGVSSKTGGNDNEVVGSPYWMAPEVIEQSGASTASDIWSVGCVVMELLEGRPPYGDLAPMQALWRIVQDESMRIPDGASPIVRDFLYHCFQKDPHLRITAKKLLKHPWMLSARRNIDTSPPPSQPPSREPSAPMVDKADMGTVRQKKPLTVYDEAVQKVQEWNEALNAAPKGAHTVRRIPSARPRNVSSALPLSTLPSFALPTRSSADSISAQAPSSAHASPAHPAGLVGKNQNVSNALNRARESEEAEKWDDDFADVSFSKLGHHRSDSTMSEENDQMTLKAIKSPTPVIRPSASIRPRVEASASRAIPESTLEDYSDIGVDESEMDLESKLANLKIKGKGRKGILHPDDLRKIKSLKPAEAPPPTPPKPIRTLSTPTNVKPTLSSLAPAATPFGSTPSRRRVSPNLGPPQSPHLATRSPPASRQNSLRADPPNEVDVELQKYQENDEDWDDMFGETATGETLAKSAASLQLTRRSNRSWRSTEEEEMDAFAGLDDDFDMSEDIEANLLRDKKATLCGKIERLVGGLVPNGEDLKAVCDELLVLLEETRDLGLENHFASVHGMLAVLEVLESRISRDVAVRLLRIVNFIVSLDVDMLESFCLIGGIPVIIPFTSKKHSIDTRLEASTFVHHLTLSPLTLQMFISCRGLRILVELLDEDYISNRTLILSALEGIGSVFDLQSPTPRNDFCRMFVREGILDPLSTALLAILRDTELGGSIGSAGSALSGKGKEKEKEGEGESEHAERAMAVLLLFCQVAQADARVKEAFANRTIVIRLLKACDSLSRKLLVTAIKAIKHLSTSPQLIEVLQNSNAMEVLVGLLGKTTRGLHSNEICSHIFQTIYSMCRLSKARQEEAASAGIIPLLKRVILQKSPLKQFALPILCDLANAGKVSRRLLWHNDGLKLYLDLLEDPYWRVSALDAILAWMQDETARVEDVLIEQPGSESLVKCFVQSTGVSNESIVDPFLKILRLSSSVTSTISTPAFFRRLSDSLEKTGKAVTKLNLLRITRVVCEHHPDRQTLVERFGLADIVERLAKQDEAVLVRELAKEVIPILLFGNTSPAPTSAEGERAESQMGLGAPPSAAAGIMGQRGGSGMRRTTSETMLDVGRERGAVAGTAMAFGPSMASGLSAIAAGGREGALSAQPRGASQRDRIRPLSREEGREPRERENSYGSSSTASSRVGGSAIGTGPPIAGERPKHKRRISRSQLR</sequence>
<dbReference type="InterPro" id="IPR008271">
    <property type="entry name" value="Ser/Thr_kinase_AS"/>
</dbReference>
<dbReference type="CDD" id="cd06627">
    <property type="entry name" value="STKc_Cdc7_like"/>
    <property type="match status" value="1"/>
</dbReference>
<protein>
    <recommendedName>
        <fullName evidence="9">Protein kinase domain-containing protein</fullName>
    </recommendedName>
</protein>
<dbReference type="PANTHER" id="PTHR48016">
    <property type="entry name" value="MAP KINASE KINASE KINASE SSK2-RELATED-RELATED"/>
    <property type="match status" value="1"/>
</dbReference>
<evidence type="ECO:0000256" key="6">
    <source>
        <dbReference type="ARBA" id="ARBA00025754"/>
    </source>
</evidence>
<dbReference type="InterPro" id="IPR000719">
    <property type="entry name" value="Prot_kinase_dom"/>
</dbReference>
<dbReference type="Gene3D" id="1.25.10.10">
    <property type="entry name" value="Leucine-rich Repeat Variant"/>
    <property type="match status" value="2"/>
</dbReference>
<proteinExistence type="inferred from homology"/>
<dbReference type="PROSITE" id="PS00108">
    <property type="entry name" value="PROTEIN_KINASE_ST"/>
    <property type="match status" value="1"/>
</dbReference>
<name>A0AA38H0U9_9TREE</name>
<feature type="compositionally biased region" description="Basic and acidic residues" evidence="8">
    <location>
        <begin position="898"/>
        <end position="910"/>
    </location>
</feature>
<dbReference type="SUPFAM" id="SSF48371">
    <property type="entry name" value="ARM repeat"/>
    <property type="match status" value="1"/>
</dbReference>
<dbReference type="PROSITE" id="PS50011">
    <property type="entry name" value="PROTEIN_KINASE_DOM"/>
    <property type="match status" value="1"/>
</dbReference>
<dbReference type="GO" id="GO:0046872">
    <property type="term" value="F:metal ion binding"/>
    <property type="evidence" value="ECO:0007669"/>
    <property type="project" value="UniProtKB-KW"/>
</dbReference>
<dbReference type="GO" id="GO:0004709">
    <property type="term" value="F:MAP kinase kinase kinase activity"/>
    <property type="evidence" value="ECO:0007669"/>
    <property type="project" value="TreeGrafter"/>
</dbReference>
<dbReference type="GeneID" id="77725621"/>
<feature type="compositionally biased region" description="Low complexity" evidence="8">
    <location>
        <begin position="380"/>
        <end position="395"/>
    </location>
</feature>
<reference evidence="10" key="1">
    <citation type="journal article" date="2022" name="G3 (Bethesda)">
        <title>High quality genome of the basidiomycete yeast Dioszegia hungarica PDD-24b-2 isolated from cloud water.</title>
        <authorList>
            <person name="Jarrige D."/>
            <person name="Haridas S."/>
            <person name="Bleykasten-Grosshans C."/>
            <person name="Joly M."/>
            <person name="Nadalig T."/>
            <person name="Sancelme M."/>
            <person name="Vuilleumier S."/>
            <person name="Grigoriev I.V."/>
            <person name="Amato P."/>
            <person name="Bringel F."/>
        </authorList>
    </citation>
    <scope>NUCLEOTIDE SEQUENCE</scope>
    <source>
        <strain evidence="10">PDD-24b-2</strain>
    </source>
</reference>
<keyword evidence="1" id="KW-0808">Transferase</keyword>
<feature type="region of interest" description="Disordered" evidence="8">
    <location>
        <begin position="282"/>
        <end position="315"/>
    </location>
</feature>
<comment type="similarity">
    <text evidence="6">Belongs to the protein kinase superfamily. STE Ser/Thr protein kinase family.</text>
</comment>
<dbReference type="GO" id="GO:0005524">
    <property type="term" value="F:ATP binding"/>
    <property type="evidence" value="ECO:0007669"/>
    <property type="project" value="UniProtKB-UniRule"/>
</dbReference>
<dbReference type="RefSeq" id="XP_052941662.1">
    <property type="nucleotide sequence ID" value="XM_053086420.1"/>
</dbReference>